<dbReference type="Proteomes" id="UP000297777">
    <property type="component" value="Unassembled WGS sequence"/>
</dbReference>
<dbReference type="EMBL" id="PQXH01000176">
    <property type="protein sequence ID" value="TGO09193.1"/>
    <property type="molecule type" value="Genomic_DNA"/>
</dbReference>
<name>A0A4Z1EF84_9HELO</name>
<keyword evidence="3" id="KW-1185">Reference proteome</keyword>
<dbReference type="OrthoDB" id="10521568at2759"/>
<sequence>MPIHRSYSQWLLAIKNRVIRPNPPDSPLDTRDEWNSLVHRPGANHNAPLSIQRPSDCCLMWLTPWVQELQPDHESQVQPPVPPPQPEEQDHTPEPQPQTQGTNQELSQPSQPQVIHEAQSLPLSIGLGEETTAVHPPSNLNNRPTKQIGSYDKNRKIYRSTRSRHIERSTLELT</sequence>
<feature type="region of interest" description="Disordered" evidence="1">
    <location>
        <begin position="130"/>
        <end position="157"/>
    </location>
</feature>
<evidence type="ECO:0000313" key="3">
    <source>
        <dbReference type="Proteomes" id="UP000297777"/>
    </source>
</evidence>
<evidence type="ECO:0000256" key="1">
    <source>
        <dbReference type="SAM" id="MobiDB-lite"/>
    </source>
</evidence>
<feature type="compositionally biased region" description="Polar residues" evidence="1">
    <location>
        <begin position="138"/>
        <end position="148"/>
    </location>
</feature>
<evidence type="ECO:0000313" key="2">
    <source>
        <dbReference type="EMBL" id="TGO09193.1"/>
    </source>
</evidence>
<proteinExistence type="predicted"/>
<protein>
    <submittedName>
        <fullName evidence="2">Uncharacterized protein</fullName>
    </submittedName>
</protein>
<comment type="caution">
    <text evidence="2">The sequence shown here is derived from an EMBL/GenBank/DDBJ whole genome shotgun (WGS) entry which is preliminary data.</text>
</comment>
<dbReference type="AlphaFoldDB" id="A0A4Z1EF84"/>
<feature type="compositionally biased region" description="Polar residues" evidence="1">
    <location>
        <begin position="97"/>
        <end position="113"/>
    </location>
</feature>
<reference evidence="2 3" key="1">
    <citation type="submission" date="2017-12" db="EMBL/GenBank/DDBJ databases">
        <title>Comparative genomics of Botrytis spp.</title>
        <authorList>
            <person name="Valero-Jimenez C.A."/>
            <person name="Tapia P."/>
            <person name="Veloso J."/>
            <person name="Silva-Moreno E."/>
            <person name="Staats M."/>
            <person name="Valdes J.H."/>
            <person name="Van Kan J.A.L."/>
        </authorList>
    </citation>
    <scope>NUCLEOTIDE SEQUENCE [LARGE SCALE GENOMIC DNA]</scope>
    <source>
        <strain evidence="2 3">Bt9001</strain>
    </source>
</reference>
<organism evidence="2 3">
    <name type="scientific">Botrytis tulipae</name>
    <dbReference type="NCBI Taxonomy" id="87230"/>
    <lineage>
        <taxon>Eukaryota</taxon>
        <taxon>Fungi</taxon>
        <taxon>Dikarya</taxon>
        <taxon>Ascomycota</taxon>
        <taxon>Pezizomycotina</taxon>
        <taxon>Leotiomycetes</taxon>
        <taxon>Helotiales</taxon>
        <taxon>Sclerotiniaceae</taxon>
        <taxon>Botrytis</taxon>
    </lineage>
</organism>
<gene>
    <name evidence="2" type="ORF">BTUL_0176g00300</name>
</gene>
<feature type="region of interest" description="Disordered" evidence="1">
    <location>
        <begin position="70"/>
        <end position="114"/>
    </location>
</feature>
<accession>A0A4Z1EF84</accession>